<name>A0A7G9YZN7_9EURY</name>
<accession>A0A7G9YZN7</accession>
<proteinExistence type="predicted"/>
<reference evidence="1" key="1">
    <citation type="submission" date="2020-06" db="EMBL/GenBank/DDBJ databases">
        <title>Unique genomic features of the anaerobic methanotrophic archaea.</title>
        <authorList>
            <person name="Chadwick G.L."/>
            <person name="Skennerton C.T."/>
            <person name="Laso-Perez R."/>
            <person name="Leu A.O."/>
            <person name="Speth D.R."/>
            <person name="Yu H."/>
            <person name="Morgan-Lang C."/>
            <person name="Hatzenpichler R."/>
            <person name="Goudeau D."/>
            <person name="Malmstrom R."/>
            <person name="Brazelton W.J."/>
            <person name="Woyke T."/>
            <person name="Hallam S.J."/>
            <person name="Tyson G.W."/>
            <person name="Wegener G."/>
            <person name="Boetius A."/>
            <person name="Orphan V."/>
        </authorList>
    </citation>
    <scope>NUCLEOTIDE SEQUENCE</scope>
</reference>
<protein>
    <submittedName>
        <fullName evidence="1">Uncharacterized protein</fullName>
    </submittedName>
</protein>
<sequence length="77" mass="8956">MGYIKFIKCDIVKLKQFSGVLKGSERLRYTEVWRGQRVGSTNGWVDIKQDAKDGIRTCQKEPELYHTKPVNELSRLL</sequence>
<organism evidence="1">
    <name type="scientific">Candidatus Methanophagaceae archaeon ANME-1 ERB6</name>
    <dbReference type="NCBI Taxonomy" id="2759912"/>
    <lineage>
        <taxon>Archaea</taxon>
        <taxon>Methanobacteriati</taxon>
        <taxon>Methanobacteriota</taxon>
        <taxon>Stenosarchaea group</taxon>
        <taxon>Methanomicrobia</taxon>
        <taxon>Candidatus Methanophagales</taxon>
        <taxon>Candidatus Methanophagaceae</taxon>
    </lineage>
</organism>
<dbReference type="EMBL" id="MT631542">
    <property type="protein sequence ID" value="QNO53471.1"/>
    <property type="molecule type" value="Genomic_DNA"/>
</dbReference>
<evidence type="ECO:0000313" key="1">
    <source>
        <dbReference type="EMBL" id="QNO53471.1"/>
    </source>
</evidence>
<gene>
    <name evidence="1" type="ORF">HCHKDHBN_00042</name>
</gene>
<dbReference type="AlphaFoldDB" id="A0A7G9YZN7"/>